<feature type="domain" description="D-isomer specific 2-hydroxyacid dehydrogenase catalytic" evidence="6">
    <location>
        <begin position="52"/>
        <end position="302"/>
    </location>
</feature>
<keyword evidence="3" id="KW-0520">NAD</keyword>
<dbReference type="SUPFAM" id="SSF51735">
    <property type="entry name" value="NAD(P)-binding Rossmann-fold domains"/>
    <property type="match status" value="1"/>
</dbReference>
<proteinExistence type="inferred from homology"/>
<organism evidence="8 9">
    <name type="scientific">Streptoalloteichus tenebrarius (strain ATCC 17920 / DSM 40477 / JCM 4838 / CBS 697.72 / NBRC 16177 / NCIMB 11028 / NRRL B-12390 / A12253. 1 / ISP 5477)</name>
    <name type="common">Streptomyces tenebrarius</name>
    <dbReference type="NCBI Taxonomy" id="1933"/>
    <lineage>
        <taxon>Bacteria</taxon>
        <taxon>Bacillati</taxon>
        <taxon>Actinomycetota</taxon>
        <taxon>Actinomycetes</taxon>
        <taxon>Pseudonocardiales</taxon>
        <taxon>Pseudonocardiaceae</taxon>
        <taxon>Streptoalloteichus</taxon>
    </lineage>
</organism>
<gene>
    <name evidence="8" type="ORF">LX15_002236</name>
</gene>
<dbReference type="RefSeq" id="WP_253669461.1">
    <property type="nucleotide sequence ID" value="NZ_JAMTCP010000009.1"/>
</dbReference>
<dbReference type="Pfam" id="PF02826">
    <property type="entry name" value="2-Hacid_dh_C"/>
    <property type="match status" value="1"/>
</dbReference>
<evidence type="ECO:0000256" key="1">
    <source>
        <dbReference type="ARBA" id="ARBA00005854"/>
    </source>
</evidence>
<sequence length="381" mass="41411">MTERRTRPAALLLLDPTDVPATVTPRIERLVEPTWWPEDLADLPAHRTPEDTSVLVTGHQELGAAALSRFPRLRLVLATGTATDHIDLDYCREHDVVVRNNTGYSGATVAEHVFALLLARSRRLASAEATARFGGPKEHTLGFDLAGRTMGIVGLGDVGGRVARLALGFDMRVLFANSNPRHVPFASQVDLDRLLRESDVVVLTVPLTPRTRHLLDADRFRTMRGNAVVVNVSADELIDPDALASALCEGTIAGAALDVTGSTAPYLDLPNLTITSRHGWYTAECRHRRAVRWINTLAECLDHLDRAVTVAERRWSATARDTAGPSAAAFEEGHRLSGDSEWSNAVRPFVLLTPSSNVFPPAVLPDHEGGKSVPPHTPRGT</sequence>
<dbReference type="InterPro" id="IPR050418">
    <property type="entry name" value="D-iso_2-hydroxyacid_DH_PdxB"/>
</dbReference>
<dbReference type="SUPFAM" id="SSF52283">
    <property type="entry name" value="Formate/glycerate dehydrogenase catalytic domain-like"/>
    <property type="match status" value="1"/>
</dbReference>
<feature type="domain" description="D-isomer specific 2-hydroxyacid dehydrogenase NAD-binding" evidence="7">
    <location>
        <begin position="114"/>
        <end position="275"/>
    </location>
</feature>
<dbReference type="EMBL" id="JAMTCP010000009">
    <property type="protein sequence ID" value="MCP2258538.1"/>
    <property type="molecule type" value="Genomic_DNA"/>
</dbReference>
<evidence type="ECO:0000256" key="2">
    <source>
        <dbReference type="ARBA" id="ARBA00023002"/>
    </source>
</evidence>
<dbReference type="PANTHER" id="PTHR43761">
    <property type="entry name" value="D-ISOMER SPECIFIC 2-HYDROXYACID DEHYDROGENASE FAMILY PROTEIN (AFU_ORTHOLOGUE AFUA_1G13630)"/>
    <property type="match status" value="1"/>
</dbReference>
<evidence type="ECO:0000256" key="4">
    <source>
        <dbReference type="RuleBase" id="RU003719"/>
    </source>
</evidence>
<evidence type="ECO:0000259" key="6">
    <source>
        <dbReference type="Pfam" id="PF00389"/>
    </source>
</evidence>
<evidence type="ECO:0000313" key="9">
    <source>
        <dbReference type="Proteomes" id="UP001205311"/>
    </source>
</evidence>
<dbReference type="Proteomes" id="UP001205311">
    <property type="component" value="Unassembled WGS sequence"/>
</dbReference>
<dbReference type="InterPro" id="IPR006140">
    <property type="entry name" value="D-isomer_DH_NAD-bd"/>
</dbReference>
<name>A0ABT1HSN9_STRSD</name>
<comment type="caution">
    <text evidence="8">The sequence shown here is derived from an EMBL/GenBank/DDBJ whole genome shotgun (WGS) entry which is preliminary data.</text>
</comment>
<protein>
    <submittedName>
        <fullName evidence="8">Glycerate dehydrogenase</fullName>
    </submittedName>
</protein>
<evidence type="ECO:0000256" key="5">
    <source>
        <dbReference type="SAM" id="MobiDB-lite"/>
    </source>
</evidence>
<dbReference type="PANTHER" id="PTHR43761:SF1">
    <property type="entry name" value="D-ISOMER SPECIFIC 2-HYDROXYACID DEHYDROGENASE CATALYTIC DOMAIN-CONTAINING PROTEIN-RELATED"/>
    <property type="match status" value="1"/>
</dbReference>
<feature type="region of interest" description="Disordered" evidence="5">
    <location>
        <begin position="361"/>
        <end position="381"/>
    </location>
</feature>
<evidence type="ECO:0000259" key="7">
    <source>
        <dbReference type="Pfam" id="PF02826"/>
    </source>
</evidence>
<dbReference type="Pfam" id="PF00389">
    <property type="entry name" value="2-Hacid_dh"/>
    <property type="match status" value="1"/>
</dbReference>
<dbReference type="InterPro" id="IPR006139">
    <property type="entry name" value="D-isomer_2_OHA_DH_cat_dom"/>
</dbReference>
<dbReference type="Gene3D" id="3.40.50.720">
    <property type="entry name" value="NAD(P)-binding Rossmann-like Domain"/>
    <property type="match status" value="2"/>
</dbReference>
<keyword evidence="9" id="KW-1185">Reference proteome</keyword>
<dbReference type="InterPro" id="IPR036291">
    <property type="entry name" value="NAD(P)-bd_dom_sf"/>
</dbReference>
<comment type="similarity">
    <text evidence="1 4">Belongs to the D-isomer specific 2-hydroxyacid dehydrogenase family.</text>
</comment>
<accession>A0ABT1HSN9</accession>
<evidence type="ECO:0000256" key="3">
    <source>
        <dbReference type="ARBA" id="ARBA00023027"/>
    </source>
</evidence>
<evidence type="ECO:0000313" key="8">
    <source>
        <dbReference type="EMBL" id="MCP2258538.1"/>
    </source>
</evidence>
<reference evidence="8 9" key="1">
    <citation type="submission" date="2022-06" db="EMBL/GenBank/DDBJ databases">
        <title>Genomic Encyclopedia of Archaeal and Bacterial Type Strains, Phase II (KMG-II): from individual species to whole genera.</title>
        <authorList>
            <person name="Goeker M."/>
        </authorList>
    </citation>
    <scope>NUCLEOTIDE SEQUENCE [LARGE SCALE GENOMIC DNA]</scope>
    <source>
        <strain evidence="8 9">DSM 40477</strain>
    </source>
</reference>
<keyword evidence="2 4" id="KW-0560">Oxidoreductase</keyword>